<sequence length="123" mass="13496">MGQSGSLADLKRLLVAAARADVIGDEFDIGCARATSEGRFHVQIENHVTDDPIVSIYTSQGDIFRGSTSTLIAKSAKNLQPRKGRPPKINVESWETSLGVFKAEDDNEETWTKFSVILTELDD</sequence>
<organism evidence="1">
    <name type="scientific">Rhodosorus marinus</name>
    <dbReference type="NCBI Taxonomy" id="101924"/>
    <lineage>
        <taxon>Eukaryota</taxon>
        <taxon>Rhodophyta</taxon>
        <taxon>Stylonematophyceae</taxon>
        <taxon>Stylonematales</taxon>
        <taxon>Stylonemataceae</taxon>
        <taxon>Rhodosorus</taxon>
    </lineage>
</organism>
<name>A0A7S3E7R4_9RHOD</name>
<reference evidence="1" key="1">
    <citation type="submission" date="2021-01" db="EMBL/GenBank/DDBJ databases">
        <authorList>
            <person name="Corre E."/>
            <person name="Pelletier E."/>
            <person name="Niang G."/>
            <person name="Scheremetjew M."/>
            <person name="Finn R."/>
            <person name="Kale V."/>
            <person name="Holt S."/>
            <person name="Cochrane G."/>
            <person name="Meng A."/>
            <person name="Brown T."/>
            <person name="Cohen L."/>
        </authorList>
    </citation>
    <scope>NUCLEOTIDE SEQUENCE</scope>
    <source>
        <strain evidence="1">CCMP 769</strain>
    </source>
</reference>
<gene>
    <name evidence="1" type="ORF">RMAR00112_LOCUS4027</name>
</gene>
<accession>A0A7S3E7R4</accession>
<dbReference type="EMBL" id="HBHW01005398">
    <property type="protein sequence ID" value="CAE0036077.1"/>
    <property type="molecule type" value="Transcribed_RNA"/>
</dbReference>
<protein>
    <submittedName>
        <fullName evidence="1">Uncharacterized protein</fullName>
    </submittedName>
</protein>
<proteinExistence type="predicted"/>
<evidence type="ECO:0000313" key="1">
    <source>
        <dbReference type="EMBL" id="CAE0036077.1"/>
    </source>
</evidence>
<dbReference type="AlphaFoldDB" id="A0A7S3E7R4"/>